<feature type="binding site" evidence="9">
    <location>
        <position position="129"/>
    </location>
    <ligand>
        <name>substrate</name>
    </ligand>
</feature>
<dbReference type="InterPro" id="IPR046348">
    <property type="entry name" value="SIS_dom_sf"/>
</dbReference>
<evidence type="ECO:0000313" key="12">
    <source>
        <dbReference type="Proteomes" id="UP000469346"/>
    </source>
</evidence>
<dbReference type="EC" id="5.3.1.28" evidence="9"/>
<dbReference type="InterPro" id="IPR050099">
    <property type="entry name" value="SIS_GmhA/DiaA_subfam"/>
</dbReference>
<keyword evidence="6 9" id="KW-0862">Zinc</keyword>
<gene>
    <name evidence="9" type="primary">gmhA</name>
    <name evidence="11" type="ORF">G3N55_10240</name>
</gene>
<evidence type="ECO:0000259" key="10">
    <source>
        <dbReference type="PROSITE" id="PS51464"/>
    </source>
</evidence>
<comment type="miscellaneous">
    <text evidence="9">The reaction produces a racemic mixture of D-glycero-alpha-D-manno-heptose 7-phosphate and D-glycero-beta-D-manno-heptose 7-phosphate.</text>
</comment>
<evidence type="ECO:0000313" key="11">
    <source>
        <dbReference type="EMBL" id="NDY43218.1"/>
    </source>
</evidence>
<dbReference type="GO" id="GO:2001061">
    <property type="term" value="P:D-glycero-D-manno-heptose 7-phosphate biosynthetic process"/>
    <property type="evidence" value="ECO:0007669"/>
    <property type="project" value="UniProtKB-UniPathway"/>
</dbReference>
<dbReference type="HAMAP" id="MF_00067">
    <property type="entry name" value="GmhA"/>
    <property type="match status" value="1"/>
</dbReference>
<dbReference type="PANTHER" id="PTHR30390">
    <property type="entry name" value="SEDOHEPTULOSE 7-PHOSPHATE ISOMERASE / DNAA INITIATOR-ASSOCIATING FACTOR FOR REPLICATION INITIATION"/>
    <property type="match status" value="1"/>
</dbReference>
<dbReference type="UniPathway" id="UPA00041">
    <property type="reaction ID" value="UER00436"/>
</dbReference>
<comment type="similarity">
    <text evidence="3 9">Belongs to the SIS family. GmhA subfamily.</text>
</comment>
<feature type="binding site" evidence="9">
    <location>
        <position position="176"/>
    </location>
    <ligand>
        <name>Zn(2+)</name>
        <dbReference type="ChEBI" id="CHEBI:29105"/>
    </ligand>
</feature>
<evidence type="ECO:0000256" key="2">
    <source>
        <dbReference type="ARBA" id="ARBA00004496"/>
    </source>
</evidence>
<dbReference type="InterPro" id="IPR001347">
    <property type="entry name" value="SIS_dom"/>
</dbReference>
<comment type="subcellular location">
    <subcellularLocation>
        <location evidence="2 9">Cytoplasm</location>
    </subcellularLocation>
</comment>
<dbReference type="Pfam" id="PF13580">
    <property type="entry name" value="SIS_2"/>
    <property type="match status" value="1"/>
</dbReference>
<feature type="binding site" evidence="9">
    <location>
        <begin position="124"/>
        <end position="126"/>
    </location>
    <ligand>
        <name>substrate</name>
    </ligand>
</feature>
<comment type="catalytic activity">
    <reaction evidence="1 9">
        <text>2 D-sedoheptulose 7-phosphate = D-glycero-alpha-D-manno-heptose 7-phosphate + D-glycero-beta-D-manno-heptose 7-phosphate</text>
        <dbReference type="Rhea" id="RHEA:27489"/>
        <dbReference type="ChEBI" id="CHEBI:57483"/>
        <dbReference type="ChEBI" id="CHEBI:60203"/>
        <dbReference type="ChEBI" id="CHEBI:60204"/>
        <dbReference type="EC" id="5.3.1.28"/>
    </reaction>
</comment>
<evidence type="ECO:0000256" key="6">
    <source>
        <dbReference type="ARBA" id="ARBA00022833"/>
    </source>
</evidence>
<comment type="function">
    <text evidence="9">Catalyzes the isomerization of sedoheptulose 7-phosphate in D-glycero-D-manno-heptose 7-phosphate.</text>
</comment>
<sequence>MSRQTDPFVPLLEEALEASLAAKRATLASEGGRLVALAREMAEVFRGGGRVFFFGNGGSAADAQHLAAEFVNRFRMERRPLPGIALTTDTSILTAVGNDYSFDDVFAKQVQALGRPGDMAVGISTSGHSPNVVKALAAAREAGLRTVALTGRGGGRMAETADLVLRAASDDTPRIQEVQIFLGHLLCDLVERILFAAP</sequence>
<keyword evidence="7 9" id="KW-0413">Isomerase</keyword>
<comment type="cofactor">
    <cofactor evidence="9">
        <name>Zn(2+)</name>
        <dbReference type="ChEBI" id="CHEBI:29105"/>
    </cofactor>
    <text evidence="9">Binds 1 zinc ion per subunit.</text>
</comment>
<dbReference type="SUPFAM" id="SSF53697">
    <property type="entry name" value="SIS domain"/>
    <property type="match status" value="1"/>
</dbReference>
<dbReference type="EMBL" id="JAAGRR010000134">
    <property type="protein sequence ID" value="NDY43218.1"/>
    <property type="molecule type" value="Genomic_DNA"/>
</dbReference>
<evidence type="ECO:0000256" key="3">
    <source>
        <dbReference type="ARBA" id="ARBA00009894"/>
    </source>
</evidence>
<dbReference type="GO" id="GO:0005975">
    <property type="term" value="P:carbohydrate metabolic process"/>
    <property type="evidence" value="ECO:0007669"/>
    <property type="project" value="UniProtKB-UniRule"/>
</dbReference>
<dbReference type="InterPro" id="IPR035461">
    <property type="entry name" value="GmhA/DiaA"/>
</dbReference>
<keyword evidence="4 9" id="KW-0963">Cytoplasm</keyword>
<dbReference type="PANTHER" id="PTHR30390:SF6">
    <property type="entry name" value="DNAA INITIATOR-ASSOCIATING PROTEIN DIAA"/>
    <property type="match status" value="1"/>
</dbReference>
<keyword evidence="5 9" id="KW-0479">Metal-binding</keyword>
<feature type="binding site" evidence="9">
    <location>
        <position position="176"/>
    </location>
    <ligand>
        <name>substrate</name>
    </ligand>
</feature>
<keyword evidence="12" id="KW-1185">Reference proteome</keyword>
<comment type="caution">
    <text evidence="11">The sequence shown here is derived from an EMBL/GenBank/DDBJ whole genome shotgun (WGS) entry which is preliminary data.</text>
</comment>
<feature type="binding site" evidence="9">
    <location>
        <position position="65"/>
    </location>
    <ligand>
        <name>Zn(2+)</name>
        <dbReference type="ChEBI" id="CHEBI:29105"/>
    </ligand>
</feature>
<feature type="binding site" evidence="9">
    <location>
        <position position="69"/>
    </location>
    <ligand>
        <name>Zn(2+)</name>
        <dbReference type="ChEBI" id="CHEBI:29105"/>
    </ligand>
</feature>
<organism evidence="11 12">
    <name type="scientific">Dissulfurirhabdus thermomarina</name>
    <dbReference type="NCBI Taxonomy" id="1765737"/>
    <lineage>
        <taxon>Bacteria</taxon>
        <taxon>Deltaproteobacteria</taxon>
        <taxon>Dissulfurirhabdaceae</taxon>
        <taxon>Dissulfurirhabdus</taxon>
    </lineage>
</organism>
<evidence type="ECO:0000256" key="4">
    <source>
        <dbReference type="ARBA" id="ARBA00022490"/>
    </source>
</evidence>
<dbReference type="GO" id="GO:0005737">
    <property type="term" value="C:cytoplasm"/>
    <property type="evidence" value="ECO:0007669"/>
    <property type="project" value="UniProtKB-SubCell"/>
</dbReference>
<evidence type="ECO:0000256" key="5">
    <source>
        <dbReference type="ARBA" id="ARBA00022723"/>
    </source>
</evidence>
<evidence type="ECO:0000256" key="7">
    <source>
        <dbReference type="ARBA" id="ARBA00023235"/>
    </source>
</evidence>
<reference evidence="11 12" key="1">
    <citation type="submission" date="2020-02" db="EMBL/GenBank/DDBJ databases">
        <title>Comparative genomics of sulfur disproportionating microorganisms.</title>
        <authorList>
            <person name="Ward L.M."/>
            <person name="Bertran E."/>
            <person name="Johnston D.T."/>
        </authorList>
    </citation>
    <scope>NUCLEOTIDE SEQUENCE [LARGE SCALE GENOMIC DNA]</scope>
    <source>
        <strain evidence="11 12">DSM 100025</strain>
    </source>
</reference>
<evidence type="ECO:0000256" key="8">
    <source>
        <dbReference type="ARBA" id="ARBA00023277"/>
    </source>
</evidence>
<name>A0A6N9TQ89_DISTH</name>
<feature type="domain" description="SIS" evidence="10">
    <location>
        <begin position="41"/>
        <end position="196"/>
    </location>
</feature>
<dbReference type="AlphaFoldDB" id="A0A6N9TQ89"/>
<dbReference type="GO" id="GO:0097367">
    <property type="term" value="F:carbohydrate derivative binding"/>
    <property type="evidence" value="ECO:0007669"/>
    <property type="project" value="InterPro"/>
</dbReference>
<dbReference type="CDD" id="cd05006">
    <property type="entry name" value="SIS_GmhA"/>
    <property type="match status" value="1"/>
</dbReference>
<evidence type="ECO:0000256" key="9">
    <source>
        <dbReference type="HAMAP-Rule" id="MF_00067"/>
    </source>
</evidence>
<dbReference type="GO" id="GO:0008968">
    <property type="term" value="F:D-sedoheptulose 7-phosphate isomerase activity"/>
    <property type="evidence" value="ECO:0007669"/>
    <property type="project" value="UniProtKB-UniRule"/>
</dbReference>
<dbReference type="Gene3D" id="3.40.50.10490">
    <property type="entry name" value="Glucose-6-phosphate isomerase like protein, domain 1"/>
    <property type="match status" value="1"/>
</dbReference>
<dbReference type="Proteomes" id="UP000469346">
    <property type="component" value="Unassembled WGS sequence"/>
</dbReference>
<proteinExistence type="inferred from homology"/>
<dbReference type="RefSeq" id="WP_163299330.1">
    <property type="nucleotide sequence ID" value="NZ_JAAGRR010000134.1"/>
</dbReference>
<accession>A0A6N9TQ89</accession>
<evidence type="ECO:0000256" key="1">
    <source>
        <dbReference type="ARBA" id="ARBA00000348"/>
    </source>
</evidence>
<dbReference type="GO" id="GO:0008270">
    <property type="term" value="F:zinc ion binding"/>
    <property type="evidence" value="ECO:0007669"/>
    <property type="project" value="UniProtKB-UniRule"/>
</dbReference>
<feature type="binding site" evidence="9">
    <location>
        <begin position="56"/>
        <end position="58"/>
    </location>
    <ligand>
        <name>substrate</name>
    </ligand>
</feature>
<dbReference type="InterPro" id="IPR004515">
    <property type="entry name" value="Phosphoheptose_Isoase"/>
</dbReference>
<feature type="binding site" evidence="9">
    <location>
        <position position="69"/>
    </location>
    <ligand>
        <name>substrate</name>
    </ligand>
</feature>
<comment type="pathway">
    <text evidence="9">Carbohydrate biosynthesis; D-glycero-D-manno-heptose 7-phosphate biosynthesis; D-glycero-alpha-D-manno-heptose 7-phosphate and D-glycero-beta-D-manno-heptose 7-phosphate from sedoheptulose 7-phosphate: step 1/1.</text>
</comment>
<keyword evidence="8 9" id="KW-0119">Carbohydrate metabolism</keyword>
<dbReference type="PROSITE" id="PS51464">
    <property type="entry name" value="SIS"/>
    <property type="match status" value="1"/>
</dbReference>
<protein>
    <recommendedName>
        <fullName evidence="9">Phosphoheptose isomerase</fullName>
        <ecNumber evidence="9">5.3.1.28</ecNumber>
    </recommendedName>
    <alternativeName>
        <fullName evidence="9">Sedoheptulose 7-phosphate isomerase</fullName>
    </alternativeName>
</protein>
<feature type="binding site" evidence="9">
    <location>
        <begin position="98"/>
        <end position="99"/>
    </location>
    <ligand>
        <name>substrate</name>
    </ligand>
</feature>
<feature type="binding site" evidence="9">
    <location>
        <position position="184"/>
    </location>
    <ligand>
        <name>Zn(2+)</name>
        <dbReference type="ChEBI" id="CHEBI:29105"/>
    </ligand>
</feature>